<gene>
    <name evidence="2" type="ORF">Airi01_096740</name>
</gene>
<dbReference type="InterPro" id="IPR001031">
    <property type="entry name" value="Thioesterase"/>
</dbReference>
<dbReference type="Proteomes" id="UP001165135">
    <property type="component" value="Unassembled WGS sequence"/>
</dbReference>
<sequence>MAYHPLVRQLPDDWDVLLLDLPGPSARHGETPSRVRSRVVGGVFGDILKHVDPPYARFGHGVGAIVATEVGRCLAASQRYLVWVGSQAGRHLRLRSTPWYRSRSHGDGHSTACAATGAADASAGTRHFDERLA</sequence>
<name>A0A9W6RWI4_9ACTN</name>
<dbReference type="Pfam" id="PF00975">
    <property type="entry name" value="Thioesterase"/>
    <property type="match status" value="1"/>
</dbReference>
<dbReference type="InterPro" id="IPR029058">
    <property type="entry name" value="AB_hydrolase_fold"/>
</dbReference>
<feature type="domain" description="Thioesterase" evidence="1">
    <location>
        <begin position="2"/>
        <end position="76"/>
    </location>
</feature>
<organism evidence="2 3">
    <name type="scientific">Actinoallomurus iriomotensis</name>
    <dbReference type="NCBI Taxonomy" id="478107"/>
    <lineage>
        <taxon>Bacteria</taxon>
        <taxon>Bacillati</taxon>
        <taxon>Actinomycetota</taxon>
        <taxon>Actinomycetes</taxon>
        <taxon>Streptosporangiales</taxon>
        <taxon>Thermomonosporaceae</taxon>
        <taxon>Actinoallomurus</taxon>
    </lineage>
</organism>
<evidence type="ECO:0000259" key="1">
    <source>
        <dbReference type="Pfam" id="PF00975"/>
    </source>
</evidence>
<dbReference type="EMBL" id="BSTJ01000019">
    <property type="protein sequence ID" value="GLY81407.1"/>
    <property type="molecule type" value="Genomic_DNA"/>
</dbReference>
<proteinExistence type="predicted"/>
<evidence type="ECO:0000313" key="2">
    <source>
        <dbReference type="EMBL" id="GLY81407.1"/>
    </source>
</evidence>
<accession>A0A9W6RWI4</accession>
<dbReference type="Gene3D" id="3.40.50.1820">
    <property type="entry name" value="alpha/beta hydrolase"/>
    <property type="match status" value="1"/>
</dbReference>
<dbReference type="AlphaFoldDB" id="A0A9W6RWI4"/>
<comment type="caution">
    <text evidence="2">The sequence shown here is derived from an EMBL/GenBank/DDBJ whole genome shotgun (WGS) entry which is preliminary data.</text>
</comment>
<protein>
    <recommendedName>
        <fullName evidence="1">Thioesterase domain-containing protein</fullName>
    </recommendedName>
</protein>
<evidence type="ECO:0000313" key="3">
    <source>
        <dbReference type="Proteomes" id="UP001165135"/>
    </source>
</evidence>
<dbReference type="SUPFAM" id="SSF53474">
    <property type="entry name" value="alpha/beta-Hydrolases"/>
    <property type="match status" value="1"/>
</dbReference>
<reference evidence="2" key="1">
    <citation type="submission" date="2023-03" db="EMBL/GenBank/DDBJ databases">
        <title>Actinoallomurus iriomotensis NBRC 103681.</title>
        <authorList>
            <person name="Ichikawa N."/>
            <person name="Sato H."/>
            <person name="Tonouchi N."/>
        </authorList>
    </citation>
    <scope>NUCLEOTIDE SEQUENCE</scope>
    <source>
        <strain evidence="2">NBRC 103681</strain>
    </source>
</reference>